<gene>
    <name evidence="3" type="ORF">CLV78_101475</name>
</gene>
<evidence type="ECO:0000313" key="3">
    <source>
        <dbReference type="EMBL" id="PRY26380.1"/>
    </source>
</evidence>
<dbReference type="PANTHER" id="PTHR10072:SF41">
    <property type="entry name" value="IRON-SULFUR CLUSTER ASSEMBLY 1 HOMOLOG, MITOCHONDRIAL"/>
    <property type="match status" value="1"/>
</dbReference>
<dbReference type="Proteomes" id="UP000239480">
    <property type="component" value="Unassembled WGS sequence"/>
</dbReference>
<sequence length="139" mass="14926">MTDAPLGYGARAKVHVMFSIPGKQAVTLTPRAAAQISKLMERDGHQGLRVGVKKGGCAGMEYTMDYAEEIDPLDEVVEQDGARVMIAPMAQMFLFGTEIDYEISLLEAGFKFRNPNVSEACGCGESIKFDESLSEGGAG</sequence>
<evidence type="ECO:0000313" key="4">
    <source>
        <dbReference type="Proteomes" id="UP000239480"/>
    </source>
</evidence>
<keyword evidence="4" id="KW-1185">Reference proteome</keyword>
<dbReference type="EMBL" id="PVTD01000001">
    <property type="protein sequence ID" value="PRY26380.1"/>
    <property type="molecule type" value="Genomic_DNA"/>
</dbReference>
<dbReference type="InterPro" id="IPR000361">
    <property type="entry name" value="ATAP_core_dom"/>
</dbReference>
<comment type="similarity">
    <text evidence="1">Belongs to the HesB/IscA family.</text>
</comment>
<evidence type="ECO:0000256" key="1">
    <source>
        <dbReference type="ARBA" id="ARBA00006718"/>
    </source>
</evidence>
<dbReference type="Pfam" id="PF01521">
    <property type="entry name" value="Fe-S_biosyn"/>
    <property type="match status" value="1"/>
</dbReference>
<proteinExistence type="inferred from homology"/>
<feature type="domain" description="Core" evidence="2">
    <location>
        <begin position="26"/>
        <end position="125"/>
    </location>
</feature>
<dbReference type="SUPFAM" id="SSF89360">
    <property type="entry name" value="HesB-like domain"/>
    <property type="match status" value="1"/>
</dbReference>
<protein>
    <submittedName>
        <fullName evidence="3">Iron-sulfur cluster assembly protein</fullName>
    </submittedName>
</protein>
<dbReference type="InterPro" id="IPR016092">
    <property type="entry name" value="ATAP"/>
</dbReference>
<dbReference type="GO" id="GO:0051537">
    <property type="term" value="F:2 iron, 2 sulfur cluster binding"/>
    <property type="evidence" value="ECO:0007669"/>
    <property type="project" value="TreeGrafter"/>
</dbReference>
<dbReference type="Gene3D" id="2.60.300.12">
    <property type="entry name" value="HesB-like domain"/>
    <property type="match status" value="1"/>
</dbReference>
<dbReference type="AlphaFoldDB" id="A0A2T0RZ06"/>
<evidence type="ECO:0000259" key="2">
    <source>
        <dbReference type="Pfam" id="PF01521"/>
    </source>
</evidence>
<comment type="caution">
    <text evidence="3">The sequence shown here is derived from an EMBL/GenBank/DDBJ whole genome shotgun (WGS) entry which is preliminary data.</text>
</comment>
<dbReference type="GO" id="GO:0005737">
    <property type="term" value="C:cytoplasm"/>
    <property type="evidence" value="ECO:0007669"/>
    <property type="project" value="TreeGrafter"/>
</dbReference>
<dbReference type="GO" id="GO:0016226">
    <property type="term" value="P:iron-sulfur cluster assembly"/>
    <property type="evidence" value="ECO:0007669"/>
    <property type="project" value="InterPro"/>
</dbReference>
<organism evidence="3 4">
    <name type="scientific">Aliiruegeria haliotis</name>
    <dbReference type="NCBI Taxonomy" id="1280846"/>
    <lineage>
        <taxon>Bacteria</taxon>
        <taxon>Pseudomonadati</taxon>
        <taxon>Pseudomonadota</taxon>
        <taxon>Alphaproteobacteria</taxon>
        <taxon>Rhodobacterales</taxon>
        <taxon>Roseobacteraceae</taxon>
        <taxon>Aliiruegeria</taxon>
    </lineage>
</organism>
<dbReference type="PANTHER" id="PTHR10072">
    <property type="entry name" value="IRON-SULFUR CLUSTER ASSEMBLY PROTEIN"/>
    <property type="match status" value="1"/>
</dbReference>
<dbReference type="InterPro" id="IPR050322">
    <property type="entry name" value="Fe-S_cluster_asmbl/transfer"/>
</dbReference>
<reference evidence="3 4" key="1">
    <citation type="submission" date="2018-03" db="EMBL/GenBank/DDBJ databases">
        <title>Genomic Encyclopedia of Archaeal and Bacterial Type Strains, Phase II (KMG-II): from individual species to whole genera.</title>
        <authorList>
            <person name="Goeker M."/>
        </authorList>
    </citation>
    <scope>NUCLEOTIDE SEQUENCE [LARGE SCALE GENOMIC DNA]</scope>
    <source>
        <strain evidence="3 4">DSM 29328</strain>
    </source>
</reference>
<dbReference type="InterPro" id="IPR035903">
    <property type="entry name" value="HesB-like_dom_sf"/>
</dbReference>
<dbReference type="NCBIfam" id="TIGR00049">
    <property type="entry name" value="iron-sulfur cluster assembly accessory protein"/>
    <property type="match status" value="1"/>
</dbReference>
<accession>A0A2T0RZ06</accession>
<name>A0A2T0RZ06_9RHOB</name>